<evidence type="ECO:0000256" key="13">
    <source>
        <dbReference type="ARBA" id="ARBA00024531"/>
    </source>
</evidence>
<sequence length="621" mass="69837">MMSHRFYSHAHFQSQLLRHKQHLPLLAVLAATSIGQQQYPEVVPRLSARYASSEASKDDKDKKVDKGVTRFDITKRWDDVKSDWEALLQTSSSSKTEDDSQDTSPPSSGASSMFDKLKGAMDQAKGAMDQAMDKSEKGTTKTPSDQDNLKEMGSNLMNLVQLKWGSKMTGGSSATAQANTVQDIIMKARDMEEQGDVKDSISLRELLEIAQMSNKKLESNLTEFFQEESKKTGNVFTRKDLPALKPPDIYYYLEKEDQDKNPSVRRRKHRFFKGVDVNQIDELNEQLELALLAYADTMKEIQVTLQRDYDCELAYCDMESTPGRPSHFIAVNKNSVEKKQSALSFLSSDSSTLEVIMVVRGTKTITDIITDLLMDEEEYKGGHCHNGILESGQYLAGKHTTLFRNLLQASGKKKIKLTLIGHSLGAGAATIAGMELNELPEMDVQVIGFGCPALLSKELSQKTESFVTTVVADNDCIPRMSSATMLNAILDIASFDWTAYAKQDIADAVNEVSSYFPTLLKDYKQTILETAHSLPVREMPARIPAQRLEPILYPPGKCIHLYRDGFGISGNVVPCTFFSELDINRRMLHDHTVDMGYQLIFLDLMRQHHEDHHFQFQKEKK</sequence>
<evidence type="ECO:0000256" key="5">
    <source>
        <dbReference type="ARBA" id="ARBA00022692"/>
    </source>
</evidence>
<keyword evidence="12" id="KW-0472">Membrane</keyword>
<proteinExistence type="predicted"/>
<dbReference type="GO" id="GO:0046872">
    <property type="term" value="F:metal ion binding"/>
    <property type="evidence" value="ECO:0007669"/>
    <property type="project" value="UniProtKB-KW"/>
</dbReference>
<comment type="caution">
    <text evidence="17">The sequence shown here is derived from an EMBL/GenBank/DDBJ whole genome shotgun (WGS) entry which is preliminary data.</text>
</comment>
<comment type="cofactor">
    <cofactor evidence="1">
        <name>Ca(2+)</name>
        <dbReference type="ChEBI" id="CHEBI:29108"/>
    </cofactor>
</comment>
<evidence type="ECO:0000256" key="3">
    <source>
        <dbReference type="ARBA" id="ARBA00022475"/>
    </source>
</evidence>
<dbReference type="EC" id="3.1.1.116" evidence="14"/>
<protein>
    <recommendedName>
        <fullName evidence="14">sn-1-specific diacylglycerol lipase</fullName>
        <ecNumber evidence="14">3.1.1.116</ecNumber>
    </recommendedName>
</protein>
<dbReference type="GO" id="GO:0005886">
    <property type="term" value="C:plasma membrane"/>
    <property type="evidence" value="ECO:0007669"/>
    <property type="project" value="UniProtKB-SubCell"/>
</dbReference>
<keyword evidence="11" id="KW-0443">Lipid metabolism</keyword>
<keyword evidence="4" id="KW-0597">Phosphoprotein</keyword>
<dbReference type="PANTHER" id="PTHR45792:SF8">
    <property type="entry name" value="DIACYLGLYCEROL LIPASE-ALPHA"/>
    <property type="match status" value="1"/>
</dbReference>
<dbReference type="InterPro" id="IPR002921">
    <property type="entry name" value="Fungal_lipase-type"/>
</dbReference>
<keyword evidence="18" id="KW-1185">Reference proteome</keyword>
<evidence type="ECO:0000256" key="15">
    <source>
        <dbReference type="SAM" id="MobiDB-lite"/>
    </source>
</evidence>
<dbReference type="GO" id="GO:0016298">
    <property type="term" value="F:lipase activity"/>
    <property type="evidence" value="ECO:0007669"/>
    <property type="project" value="TreeGrafter"/>
</dbReference>
<evidence type="ECO:0000256" key="4">
    <source>
        <dbReference type="ARBA" id="ARBA00022553"/>
    </source>
</evidence>
<dbReference type="AlphaFoldDB" id="A0AAD2CKY2"/>
<dbReference type="EMBL" id="CAKOGP040000668">
    <property type="protein sequence ID" value="CAJ1937994.1"/>
    <property type="molecule type" value="Genomic_DNA"/>
</dbReference>
<evidence type="ECO:0000313" key="18">
    <source>
        <dbReference type="Proteomes" id="UP001295423"/>
    </source>
</evidence>
<dbReference type="Pfam" id="PF01764">
    <property type="entry name" value="Lipase_3"/>
    <property type="match status" value="1"/>
</dbReference>
<keyword evidence="10" id="KW-1133">Transmembrane helix</keyword>
<evidence type="ECO:0000256" key="6">
    <source>
        <dbReference type="ARBA" id="ARBA00022723"/>
    </source>
</evidence>
<dbReference type="CDD" id="cd00519">
    <property type="entry name" value="Lipase_3"/>
    <property type="match status" value="1"/>
</dbReference>
<evidence type="ECO:0000256" key="2">
    <source>
        <dbReference type="ARBA" id="ARBA00004651"/>
    </source>
</evidence>
<comment type="catalytic activity">
    <reaction evidence="13">
        <text>a 1,2-diacyl-sn-glycerol + H2O = a 2-acylglycerol + a fatty acid + H(+)</text>
        <dbReference type="Rhea" id="RHEA:33275"/>
        <dbReference type="ChEBI" id="CHEBI:15377"/>
        <dbReference type="ChEBI" id="CHEBI:15378"/>
        <dbReference type="ChEBI" id="CHEBI:17389"/>
        <dbReference type="ChEBI" id="CHEBI:17815"/>
        <dbReference type="ChEBI" id="CHEBI:28868"/>
        <dbReference type="EC" id="3.1.1.116"/>
    </reaction>
    <physiologicalReaction direction="left-to-right" evidence="13">
        <dbReference type="Rhea" id="RHEA:33276"/>
    </physiologicalReaction>
</comment>
<dbReference type="PANTHER" id="PTHR45792">
    <property type="entry name" value="DIACYLGLYCEROL LIPASE HOMOLOG-RELATED"/>
    <property type="match status" value="1"/>
</dbReference>
<feature type="domain" description="Fungal lipase-type" evidence="16">
    <location>
        <begin position="357"/>
        <end position="483"/>
    </location>
</feature>
<dbReference type="Gene3D" id="3.40.50.1820">
    <property type="entry name" value="alpha/beta hydrolase"/>
    <property type="match status" value="1"/>
</dbReference>
<keyword evidence="9" id="KW-0442">Lipid degradation</keyword>
<evidence type="ECO:0000256" key="1">
    <source>
        <dbReference type="ARBA" id="ARBA00001913"/>
    </source>
</evidence>
<evidence type="ECO:0000256" key="11">
    <source>
        <dbReference type="ARBA" id="ARBA00023098"/>
    </source>
</evidence>
<keyword evidence="3" id="KW-1003">Cell membrane</keyword>
<dbReference type="GO" id="GO:0016042">
    <property type="term" value="P:lipid catabolic process"/>
    <property type="evidence" value="ECO:0007669"/>
    <property type="project" value="UniProtKB-KW"/>
</dbReference>
<dbReference type="SUPFAM" id="SSF53474">
    <property type="entry name" value="alpha/beta-Hydrolases"/>
    <property type="match status" value="1"/>
</dbReference>
<reference evidence="17" key="1">
    <citation type="submission" date="2023-08" db="EMBL/GenBank/DDBJ databases">
        <authorList>
            <person name="Audoor S."/>
            <person name="Bilcke G."/>
        </authorList>
    </citation>
    <scope>NUCLEOTIDE SEQUENCE</scope>
</reference>
<evidence type="ECO:0000256" key="7">
    <source>
        <dbReference type="ARBA" id="ARBA00022801"/>
    </source>
</evidence>
<evidence type="ECO:0000256" key="9">
    <source>
        <dbReference type="ARBA" id="ARBA00022963"/>
    </source>
</evidence>
<keyword evidence="5" id="KW-0812">Transmembrane</keyword>
<accession>A0AAD2CKY2</accession>
<dbReference type="InterPro" id="IPR029058">
    <property type="entry name" value="AB_hydrolase_fold"/>
</dbReference>
<evidence type="ECO:0000313" key="17">
    <source>
        <dbReference type="EMBL" id="CAJ1937994.1"/>
    </source>
</evidence>
<evidence type="ECO:0000256" key="12">
    <source>
        <dbReference type="ARBA" id="ARBA00023136"/>
    </source>
</evidence>
<dbReference type="Proteomes" id="UP001295423">
    <property type="component" value="Unassembled WGS sequence"/>
</dbReference>
<keyword evidence="8" id="KW-0106">Calcium</keyword>
<feature type="region of interest" description="Disordered" evidence="15">
    <location>
        <begin position="90"/>
        <end position="149"/>
    </location>
</feature>
<evidence type="ECO:0000256" key="8">
    <source>
        <dbReference type="ARBA" id="ARBA00022837"/>
    </source>
</evidence>
<evidence type="ECO:0000259" key="16">
    <source>
        <dbReference type="Pfam" id="PF01764"/>
    </source>
</evidence>
<gene>
    <name evidence="17" type="ORF">CYCCA115_LOCUS5921</name>
</gene>
<organism evidence="17 18">
    <name type="scientific">Cylindrotheca closterium</name>
    <dbReference type="NCBI Taxonomy" id="2856"/>
    <lineage>
        <taxon>Eukaryota</taxon>
        <taxon>Sar</taxon>
        <taxon>Stramenopiles</taxon>
        <taxon>Ochrophyta</taxon>
        <taxon>Bacillariophyta</taxon>
        <taxon>Bacillariophyceae</taxon>
        <taxon>Bacillariophycidae</taxon>
        <taxon>Bacillariales</taxon>
        <taxon>Bacillariaceae</taxon>
        <taxon>Cylindrotheca</taxon>
    </lineage>
</organism>
<dbReference type="InterPro" id="IPR052214">
    <property type="entry name" value="DAG_Lipase-Related"/>
</dbReference>
<keyword evidence="6" id="KW-0479">Metal-binding</keyword>
<comment type="subcellular location">
    <subcellularLocation>
        <location evidence="2">Cell membrane</location>
        <topology evidence="2">Multi-pass membrane protein</topology>
    </subcellularLocation>
</comment>
<feature type="compositionally biased region" description="Polar residues" evidence="15">
    <location>
        <begin position="102"/>
        <end position="111"/>
    </location>
</feature>
<name>A0AAD2CKY2_9STRA</name>
<evidence type="ECO:0000256" key="10">
    <source>
        <dbReference type="ARBA" id="ARBA00022989"/>
    </source>
</evidence>
<keyword evidence="7" id="KW-0378">Hydrolase</keyword>
<evidence type="ECO:0000256" key="14">
    <source>
        <dbReference type="ARBA" id="ARBA00026104"/>
    </source>
</evidence>